<comment type="caution">
    <text evidence="1">The sequence shown here is derived from an EMBL/GenBank/DDBJ whole genome shotgun (WGS) entry which is preliminary data.</text>
</comment>
<reference evidence="2" key="1">
    <citation type="journal article" date="2019" name="Int. J. Syst. Evol. Microbiol.">
        <title>The Global Catalogue of Microorganisms (GCM) 10K type strain sequencing project: providing services to taxonomists for standard genome sequencing and annotation.</title>
        <authorList>
            <consortium name="The Broad Institute Genomics Platform"/>
            <consortium name="The Broad Institute Genome Sequencing Center for Infectious Disease"/>
            <person name="Wu L."/>
            <person name="Ma J."/>
        </authorList>
    </citation>
    <scope>NUCLEOTIDE SEQUENCE [LARGE SCALE GENOMIC DNA]</scope>
    <source>
        <strain evidence="2">CGMCC 1.16855</strain>
    </source>
</reference>
<evidence type="ECO:0000313" key="1">
    <source>
        <dbReference type="EMBL" id="MFC2999371.1"/>
    </source>
</evidence>
<gene>
    <name evidence="1" type="ORF">ACFOD3_05655</name>
</gene>
<keyword evidence="2" id="KW-1185">Reference proteome</keyword>
<name>A0ABV7BRM5_9PROT</name>
<accession>A0ABV7BRM5</accession>
<dbReference type="Proteomes" id="UP001595420">
    <property type="component" value="Unassembled WGS sequence"/>
</dbReference>
<organism evidence="1 2">
    <name type="scientific">Falsiroseomonas tokyonensis</name>
    <dbReference type="NCBI Taxonomy" id="430521"/>
    <lineage>
        <taxon>Bacteria</taxon>
        <taxon>Pseudomonadati</taxon>
        <taxon>Pseudomonadota</taxon>
        <taxon>Alphaproteobacteria</taxon>
        <taxon>Acetobacterales</taxon>
        <taxon>Roseomonadaceae</taxon>
        <taxon>Falsiroseomonas</taxon>
    </lineage>
</organism>
<dbReference type="RefSeq" id="WP_216835270.1">
    <property type="nucleotide sequence ID" value="NZ_JAFNJS010000001.1"/>
</dbReference>
<dbReference type="EMBL" id="JBHRSB010000001">
    <property type="protein sequence ID" value="MFC2999371.1"/>
    <property type="molecule type" value="Genomic_DNA"/>
</dbReference>
<evidence type="ECO:0000313" key="2">
    <source>
        <dbReference type="Proteomes" id="UP001595420"/>
    </source>
</evidence>
<protein>
    <submittedName>
        <fullName evidence="1">Uncharacterized protein</fullName>
    </submittedName>
</protein>
<proteinExistence type="predicted"/>
<sequence length="85" mass="9522">MTQTRTSREQLVFRRPFALPGLAQKLPAGTYTVEVEEELIEALSFPAWRRTSTTLTRRPERAGELIEAHAVTARDLEAAQLIDAA</sequence>